<sequence length="222" mass="24565">MQGQADTTVGASSHTPGLAVDRASLLVAPERRARVYTFTQRAYADYMLRCPRPAHLPILVRINILNAVARNATALGFPIEMLCHDEAVSPFNQQGPHLPSAPVPLPSCPATLRPTPLQLAMAHHPWIDLFPVPRMRDNVLRAVALGLLDEDELCADLVNTDEGHTEGPSLIVWGESWDPSGWEATVPFVRKWGWLMQGCPELLVATNAWRERRGERRLGFGV</sequence>
<dbReference type="PANTHER" id="PTHR38116">
    <property type="entry name" value="CHROMOSOME 7, WHOLE GENOME SHOTGUN SEQUENCE"/>
    <property type="match status" value="1"/>
</dbReference>
<proteinExistence type="predicted"/>
<reference evidence="1 2" key="1">
    <citation type="journal article" date="2024" name="IMA Fungus">
        <title>IMA Genome - F19 : A genome assembly and annotation guide to empower mycologists, including annotated draft genome sequences of Ceratocystis pirilliformis, Diaporthe australafricana, Fusarium ophioides, Paecilomyces lecythidis, and Sporothrix stenoceras.</title>
        <authorList>
            <person name="Aylward J."/>
            <person name="Wilson A.M."/>
            <person name="Visagie C.M."/>
            <person name="Spraker J."/>
            <person name="Barnes I."/>
            <person name="Buitendag C."/>
            <person name="Ceriani C."/>
            <person name="Del Mar Angel L."/>
            <person name="du Plessis D."/>
            <person name="Fuchs T."/>
            <person name="Gasser K."/>
            <person name="Kramer D."/>
            <person name="Li W."/>
            <person name="Munsamy K."/>
            <person name="Piso A."/>
            <person name="Price J.L."/>
            <person name="Sonnekus B."/>
            <person name="Thomas C."/>
            <person name="van der Nest A."/>
            <person name="van Dijk A."/>
            <person name="van Heerden A."/>
            <person name="van Vuuren N."/>
            <person name="Yilmaz N."/>
            <person name="Duong T.A."/>
            <person name="van der Merwe N.A."/>
            <person name="Wingfield M.J."/>
            <person name="Wingfield B.D."/>
        </authorList>
    </citation>
    <scope>NUCLEOTIDE SEQUENCE [LARGE SCALE GENOMIC DNA]</scope>
    <source>
        <strain evidence="1 2">CMW 18300</strain>
    </source>
</reference>
<accession>A0ABR3WSQ5</accession>
<dbReference type="EMBL" id="JAWRVE010000054">
    <property type="protein sequence ID" value="KAL1866706.1"/>
    <property type="molecule type" value="Genomic_DNA"/>
</dbReference>
<protein>
    <submittedName>
        <fullName evidence="1">Uncharacterized protein</fullName>
    </submittedName>
</protein>
<dbReference type="Pfam" id="PF11905">
    <property type="entry name" value="DUF3425"/>
    <property type="match status" value="1"/>
</dbReference>
<name>A0ABR3WSQ5_9PEZI</name>
<evidence type="ECO:0000313" key="2">
    <source>
        <dbReference type="Proteomes" id="UP001583177"/>
    </source>
</evidence>
<dbReference type="Proteomes" id="UP001583177">
    <property type="component" value="Unassembled WGS sequence"/>
</dbReference>
<keyword evidence="2" id="KW-1185">Reference proteome</keyword>
<organism evidence="1 2">
    <name type="scientific">Diaporthe australafricana</name>
    <dbReference type="NCBI Taxonomy" id="127596"/>
    <lineage>
        <taxon>Eukaryota</taxon>
        <taxon>Fungi</taxon>
        <taxon>Dikarya</taxon>
        <taxon>Ascomycota</taxon>
        <taxon>Pezizomycotina</taxon>
        <taxon>Sordariomycetes</taxon>
        <taxon>Sordariomycetidae</taxon>
        <taxon>Diaporthales</taxon>
        <taxon>Diaporthaceae</taxon>
        <taxon>Diaporthe</taxon>
    </lineage>
</organism>
<dbReference type="PANTHER" id="PTHR38116:SF1">
    <property type="entry name" value="BZIP DOMAIN-CONTAINING PROTEIN"/>
    <property type="match status" value="1"/>
</dbReference>
<gene>
    <name evidence="1" type="ORF">Daus18300_006650</name>
</gene>
<dbReference type="InterPro" id="IPR021833">
    <property type="entry name" value="DUF3425"/>
</dbReference>
<evidence type="ECO:0000313" key="1">
    <source>
        <dbReference type="EMBL" id="KAL1866706.1"/>
    </source>
</evidence>
<comment type="caution">
    <text evidence="1">The sequence shown here is derived from an EMBL/GenBank/DDBJ whole genome shotgun (WGS) entry which is preliminary data.</text>
</comment>